<dbReference type="SMART" id="SM00448">
    <property type="entry name" value="REC"/>
    <property type="match status" value="2"/>
</dbReference>
<dbReference type="GO" id="GO:0005829">
    <property type="term" value="C:cytosol"/>
    <property type="evidence" value="ECO:0007669"/>
    <property type="project" value="TreeGrafter"/>
</dbReference>
<dbReference type="EMBL" id="JAFBDQ010000002">
    <property type="protein sequence ID" value="MBM7555671.1"/>
    <property type="molecule type" value="Genomic_DNA"/>
</dbReference>
<dbReference type="Gene3D" id="1.20.120.160">
    <property type="entry name" value="HPT domain"/>
    <property type="match status" value="1"/>
</dbReference>
<gene>
    <name evidence="13" type="ORF">JOC47_000496</name>
</gene>
<dbReference type="SUPFAM" id="SSF47226">
    <property type="entry name" value="Histidine-containing phosphotransfer domain, HPT domain"/>
    <property type="match status" value="1"/>
</dbReference>
<evidence type="ECO:0000256" key="1">
    <source>
        <dbReference type="ARBA" id="ARBA00018672"/>
    </source>
</evidence>
<dbReference type="GO" id="GO:0000976">
    <property type="term" value="F:transcription cis-regulatory region binding"/>
    <property type="evidence" value="ECO:0007669"/>
    <property type="project" value="TreeGrafter"/>
</dbReference>
<dbReference type="PANTHER" id="PTHR48111">
    <property type="entry name" value="REGULATOR OF RPOS"/>
    <property type="match status" value="1"/>
</dbReference>
<dbReference type="Gene3D" id="3.40.50.2300">
    <property type="match status" value="2"/>
</dbReference>
<dbReference type="PROSITE" id="PS50894">
    <property type="entry name" value="HPT"/>
    <property type="match status" value="1"/>
</dbReference>
<name>A0A938XSU3_9FIRM</name>
<dbReference type="PROSITE" id="PS50110">
    <property type="entry name" value="RESPONSE_REGULATORY"/>
    <property type="match status" value="2"/>
</dbReference>
<evidence type="ECO:0000259" key="11">
    <source>
        <dbReference type="PROSITE" id="PS50887"/>
    </source>
</evidence>
<dbReference type="SMART" id="SM00267">
    <property type="entry name" value="GGDEF"/>
    <property type="match status" value="1"/>
</dbReference>
<dbReference type="Pfam" id="PF00072">
    <property type="entry name" value="Response_reg"/>
    <property type="match status" value="2"/>
</dbReference>
<dbReference type="CDD" id="cd01949">
    <property type="entry name" value="GGDEF"/>
    <property type="match status" value="1"/>
</dbReference>
<keyword evidence="6" id="KW-0804">Transcription</keyword>
<dbReference type="Proteomes" id="UP000774000">
    <property type="component" value="Unassembled WGS sequence"/>
</dbReference>
<comment type="caution">
    <text evidence="13">The sequence shown here is derived from an EMBL/GenBank/DDBJ whole genome shotgun (WGS) entry which is preliminary data.</text>
</comment>
<organism evidence="13 14">
    <name type="scientific">Halanaerobacter jeridensis</name>
    <dbReference type="NCBI Taxonomy" id="706427"/>
    <lineage>
        <taxon>Bacteria</taxon>
        <taxon>Bacillati</taxon>
        <taxon>Bacillota</taxon>
        <taxon>Clostridia</taxon>
        <taxon>Halanaerobiales</taxon>
        <taxon>Halobacteroidaceae</taxon>
        <taxon>Halanaerobacter</taxon>
    </lineage>
</organism>
<dbReference type="InterPro" id="IPR036641">
    <property type="entry name" value="HPT_dom_sf"/>
</dbReference>
<feature type="modified residue" description="4-aspartylphosphate" evidence="9">
    <location>
        <position position="484"/>
    </location>
</feature>
<dbReference type="InterPro" id="IPR043128">
    <property type="entry name" value="Rev_trsase/Diguanyl_cyclase"/>
</dbReference>
<dbReference type="InterPro" id="IPR039420">
    <property type="entry name" value="WalR-like"/>
</dbReference>
<dbReference type="FunFam" id="3.30.70.270:FF:000001">
    <property type="entry name" value="Diguanylate cyclase domain protein"/>
    <property type="match status" value="1"/>
</dbReference>
<evidence type="ECO:0000256" key="4">
    <source>
        <dbReference type="ARBA" id="ARBA00023015"/>
    </source>
</evidence>
<evidence type="ECO:0000313" key="13">
    <source>
        <dbReference type="EMBL" id="MBM7555671.1"/>
    </source>
</evidence>
<evidence type="ECO:0000256" key="7">
    <source>
        <dbReference type="ARBA" id="ARBA00024867"/>
    </source>
</evidence>
<reference evidence="13" key="1">
    <citation type="submission" date="2021-01" db="EMBL/GenBank/DDBJ databases">
        <title>Genomic Encyclopedia of Type Strains, Phase IV (KMG-IV): sequencing the most valuable type-strain genomes for metagenomic binning, comparative biology and taxonomic classification.</title>
        <authorList>
            <person name="Goeker M."/>
        </authorList>
    </citation>
    <scope>NUCLEOTIDE SEQUENCE</scope>
    <source>
        <strain evidence="13">DSM 23230</strain>
    </source>
</reference>
<dbReference type="InterPro" id="IPR001789">
    <property type="entry name" value="Sig_transdc_resp-reg_receiver"/>
</dbReference>
<dbReference type="InterPro" id="IPR000160">
    <property type="entry name" value="GGDEF_dom"/>
</dbReference>
<dbReference type="NCBIfam" id="TIGR00254">
    <property type="entry name" value="GGDEF"/>
    <property type="match status" value="1"/>
</dbReference>
<dbReference type="InterPro" id="IPR029787">
    <property type="entry name" value="Nucleotide_cyclase"/>
</dbReference>
<feature type="domain" description="Response regulatory" evidence="10">
    <location>
        <begin position="435"/>
        <end position="551"/>
    </location>
</feature>
<evidence type="ECO:0000256" key="9">
    <source>
        <dbReference type="PROSITE-ProRule" id="PRU00169"/>
    </source>
</evidence>
<keyword evidence="2 9" id="KW-0597">Phosphoprotein</keyword>
<dbReference type="Gene3D" id="3.30.70.270">
    <property type="match status" value="1"/>
</dbReference>
<dbReference type="PANTHER" id="PTHR48111:SF1">
    <property type="entry name" value="TWO-COMPONENT RESPONSE REGULATOR ORR33"/>
    <property type="match status" value="1"/>
</dbReference>
<dbReference type="GO" id="GO:0032993">
    <property type="term" value="C:protein-DNA complex"/>
    <property type="evidence" value="ECO:0007669"/>
    <property type="project" value="TreeGrafter"/>
</dbReference>
<dbReference type="InterPro" id="IPR008207">
    <property type="entry name" value="Sig_transdc_His_kin_Hpt_dom"/>
</dbReference>
<dbReference type="FunFam" id="3.40.50.2300:FF:000001">
    <property type="entry name" value="DNA-binding response regulator PhoB"/>
    <property type="match status" value="1"/>
</dbReference>
<evidence type="ECO:0000259" key="10">
    <source>
        <dbReference type="PROSITE" id="PS50110"/>
    </source>
</evidence>
<evidence type="ECO:0000256" key="6">
    <source>
        <dbReference type="ARBA" id="ARBA00023163"/>
    </source>
</evidence>
<dbReference type="SUPFAM" id="SSF52172">
    <property type="entry name" value="CheY-like"/>
    <property type="match status" value="2"/>
</dbReference>
<keyword evidence="3" id="KW-0902">Two-component regulatory system</keyword>
<proteinExistence type="predicted"/>
<feature type="modified residue" description="4-aspartylphosphate" evidence="9">
    <location>
        <position position="186"/>
    </location>
</feature>
<dbReference type="SUPFAM" id="SSF55073">
    <property type="entry name" value="Nucleotide cyclase"/>
    <property type="match status" value="1"/>
</dbReference>
<keyword evidence="14" id="KW-1185">Reference proteome</keyword>
<evidence type="ECO:0000259" key="12">
    <source>
        <dbReference type="PROSITE" id="PS50894"/>
    </source>
</evidence>
<feature type="domain" description="Response regulatory" evidence="10">
    <location>
        <begin position="137"/>
        <end position="251"/>
    </location>
</feature>
<accession>A0A938XSU3</accession>
<evidence type="ECO:0000256" key="5">
    <source>
        <dbReference type="ARBA" id="ARBA00023125"/>
    </source>
</evidence>
<evidence type="ECO:0000313" key="14">
    <source>
        <dbReference type="Proteomes" id="UP000774000"/>
    </source>
</evidence>
<feature type="domain" description="GGDEF" evidence="11">
    <location>
        <begin position="291"/>
        <end position="426"/>
    </location>
</feature>
<dbReference type="GO" id="GO:0000156">
    <property type="term" value="F:phosphorelay response regulator activity"/>
    <property type="evidence" value="ECO:0007669"/>
    <property type="project" value="TreeGrafter"/>
</dbReference>
<sequence>MDEEKIEEIMQKSRSNFLNNMEDKIHNALINLLRYNYSHAPTDRKEELVKFFHSVKGTAATLGFASIAAVGEEYEEILDQDFQDSDQVILQAVEGFSSIYKNYQKLLTKDEPAKTNFTEEEKVLSDSEYTNFTTSGTILIIDDDVLLLEMLERVLREYGYEILITSEAEEGLKILEEEKIDLILLDVILPETNGFTLFKKIREFDFNEPIIFLSGRNDVDDKVKGLELGADDYITKPFDMKELKARVERVLEKHNNFKNRIIKDQLTDAYTKNYFHERAEEEKERFSRGDKRFSIAFLDLDDFKEINDNYGHLVGDEVLKNFAQFLYDNLRKIDQVYRFGGDEFLVLFPETTAKEAYHVLLRLKNNFNNDDFKSVKLEEDIRINFSSGIAEIKDTDNKIEDLLDKADQALYDVKQEDKGRVKIYSQVAEVRQDKEILIVDDEDIIVDLIRTRLNSLGYKINYSNDGRAGIELAAEKKPDLIILDLMMPKINGFEVIRQLKNNNQTHKIKIIILSSKKSDQDINRAFELGADDYLSKPFSLAELENRVKRII</sequence>
<dbReference type="PROSITE" id="PS50887">
    <property type="entry name" value="GGDEF"/>
    <property type="match status" value="1"/>
</dbReference>
<keyword evidence="5" id="KW-0238">DNA-binding</keyword>
<keyword evidence="4" id="KW-0805">Transcription regulation</keyword>
<protein>
    <recommendedName>
        <fullName evidence="1">Stage 0 sporulation protein A homolog</fullName>
    </recommendedName>
</protein>
<dbReference type="RefSeq" id="WP_204700394.1">
    <property type="nucleotide sequence ID" value="NZ_JAFBDQ010000002.1"/>
</dbReference>
<feature type="modified residue" description="Phosphohistidine" evidence="8">
    <location>
        <position position="53"/>
    </location>
</feature>
<comment type="function">
    <text evidence="7">May play the central regulatory role in sporulation. It may be an element of the effector pathway responsible for the activation of sporulation genes in response to nutritional stress. Spo0A may act in concert with spo0H (a sigma factor) to control the expression of some genes that are critical to the sporulation process.</text>
</comment>
<evidence type="ECO:0000256" key="3">
    <source>
        <dbReference type="ARBA" id="ARBA00023012"/>
    </source>
</evidence>
<dbReference type="Pfam" id="PF00990">
    <property type="entry name" value="GGDEF"/>
    <property type="match status" value="1"/>
</dbReference>
<dbReference type="GO" id="GO:0006355">
    <property type="term" value="P:regulation of DNA-templated transcription"/>
    <property type="evidence" value="ECO:0007669"/>
    <property type="project" value="TreeGrafter"/>
</dbReference>
<dbReference type="InterPro" id="IPR011006">
    <property type="entry name" value="CheY-like_superfamily"/>
</dbReference>
<evidence type="ECO:0000256" key="2">
    <source>
        <dbReference type="ARBA" id="ARBA00022553"/>
    </source>
</evidence>
<dbReference type="CDD" id="cd17574">
    <property type="entry name" value="REC_OmpR"/>
    <property type="match status" value="2"/>
</dbReference>
<dbReference type="AlphaFoldDB" id="A0A938XSU3"/>
<evidence type="ECO:0000256" key="8">
    <source>
        <dbReference type="PROSITE-ProRule" id="PRU00110"/>
    </source>
</evidence>
<feature type="domain" description="HPt" evidence="12">
    <location>
        <begin position="6"/>
        <end position="114"/>
    </location>
</feature>